<dbReference type="PANTHER" id="PTHR24393:SF34">
    <property type="entry name" value="PR_SET DOMAIN 13"/>
    <property type="match status" value="1"/>
</dbReference>
<dbReference type="Gene3D" id="3.30.160.60">
    <property type="entry name" value="Classic Zinc Finger"/>
    <property type="match status" value="5"/>
</dbReference>
<protein>
    <recommendedName>
        <fullName evidence="10">C2H2-type domain-containing protein</fullName>
    </recommendedName>
</protein>
<feature type="compositionally biased region" description="Low complexity" evidence="9">
    <location>
        <begin position="618"/>
        <end position="631"/>
    </location>
</feature>
<dbReference type="PROSITE" id="PS50157">
    <property type="entry name" value="ZINC_FINGER_C2H2_2"/>
    <property type="match status" value="6"/>
</dbReference>
<keyword evidence="3" id="KW-0677">Repeat</keyword>
<feature type="compositionally biased region" description="Acidic residues" evidence="9">
    <location>
        <begin position="57"/>
        <end position="69"/>
    </location>
</feature>
<feature type="domain" description="C2H2-type" evidence="10">
    <location>
        <begin position="537"/>
        <end position="564"/>
    </location>
</feature>
<dbReference type="AlphaFoldDB" id="A0A1Q3F223"/>
<organism evidence="11">
    <name type="scientific">Culex tarsalis</name>
    <name type="common">Encephalitis mosquito</name>
    <dbReference type="NCBI Taxonomy" id="7177"/>
    <lineage>
        <taxon>Eukaryota</taxon>
        <taxon>Metazoa</taxon>
        <taxon>Ecdysozoa</taxon>
        <taxon>Arthropoda</taxon>
        <taxon>Hexapoda</taxon>
        <taxon>Insecta</taxon>
        <taxon>Pterygota</taxon>
        <taxon>Neoptera</taxon>
        <taxon>Endopterygota</taxon>
        <taxon>Diptera</taxon>
        <taxon>Nematocera</taxon>
        <taxon>Culicoidea</taxon>
        <taxon>Culicidae</taxon>
        <taxon>Culicinae</taxon>
        <taxon>Culicini</taxon>
        <taxon>Culex</taxon>
        <taxon>Culex</taxon>
    </lineage>
</organism>
<evidence type="ECO:0000256" key="2">
    <source>
        <dbReference type="ARBA" id="ARBA00022723"/>
    </source>
</evidence>
<evidence type="ECO:0000256" key="5">
    <source>
        <dbReference type="ARBA" id="ARBA00022833"/>
    </source>
</evidence>
<evidence type="ECO:0000256" key="8">
    <source>
        <dbReference type="PROSITE-ProRule" id="PRU00042"/>
    </source>
</evidence>
<feature type="compositionally biased region" description="Basic and acidic residues" evidence="9">
    <location>
        <begin position="39"/>
        <end position="48"/>
    </location>
</feature>
<dbReference type="FunFam" id="3.30.160.60:FF:001465">
    <property type="entry name" value="Zinc finger protein 560"/>
    <property type="match status" value="1"/>
</dbReference>
<feature type="domain" description="C2H2-type" evidence="10">
    <location>
        <begin position="565"/>
        <end position="593"/>
    </location>
</feature>
<evidence type="ECO:0000256" key="4">
    <source>
        <dbReference type="ARBA" id="ARBA00022771"/>
    </source>
</evidence>
<keyword evidence="4 8" id="KW-0863">Zinc-finger</keyword>
<feature type="region of interest" description="Disordered" evidence="9">
    <location>
        <begin position="121"/>
        <end position="284"/>
    </location>
</feature>
<feature type="domain" description="C2H2-type" evidence="10">
    <location>
        <begin position="406"/>
        <end position="433"/>
    </location>
</feature>
<keyword evidence="6" id="KW-0238">DNA-binding</keyword>
<comment type="subcellular location">
    <subcellularLocation>
        <location evidence="1">Nucleus</location>
    </subcellularLocation>
</comment>
<dbReference type="GO" id="GO:0005634">
    <property type="term" value="C:nucleus"/>
    <property type="evidence" value="ECO:0007669"/>
    <property type="project" value="UniProtKB-SubCell"/>
</dbReference>
<evidence type="ECO:0000259" key="10">
    <source>
        <dbReference type="PROSITE" id="PS50157"/>
    </source>
</evidence>
<keyword evidence="7" id="KW-0539">Nucleus</keyword>
<dbReference type="InterPro" id="IPR013087">
    <property type="entry name" value="Znf_C2H2_type"/>
</dbReference>
<dbReference type="EMBL" id="GFDL01013454">
    <property type="protein sequence ID" value="JAV21591.1"/>
    <property type="molecule type" value="Transcribed_RNA"/>
</dbReference>
<dbReference type="GO" id="GO:0000122">
    <property type="term" value="P:negative regulation of transcription by RNA polymerase II"/>
    <property type="evidence" value="ECO:0007669"/>
    <property type="project" value="UniProtKB-ARBA"/>
</dbReference>
<feature type="region of interest" description="Disordered" evidence="9">
    <location>
        <begin position="589"/>
        <end position="648"/>
    </location>
</feature>
<evidence type="ECO:0000313" key="11">
    <source>
        <dbReference type="EMBL" id="JAV21591.1"/>
    </source>
</evidence>
<dbReference type="PROSITE" id="PS00028">
    <property type="entry name" value="ZINC_FINGER_C2H2_1"/>
    <property type="match status" value="7"/>
</dbReference>
<feature type="domain" description="C2H2-type" evidence="10">
    <location>
        <begin position="380"/>
        <end position="407"/>
    </location>
</feature>
<feature type="domain" description="C2H2-type" evidence="10">
    <location>
        <begin position="462"/>
        <end position="489"/>
    </location>
</feature>
<evidence type="ECO:0000256" key="3">
    <source>
        <dbReference type="ARBA" id="ARBA00022737"/>
    </source>
</evidence>
<feature type="compositionally biased region" description="Acidic residues" evidence="9">
    <location>
        <begin position="209"/>
        <end position="223"/>
    </location>
</feature>
<evidence type="ECO:0000256" key="9">
    <source>
        <dbReference type="SAM" id="MobiDB-lite"/>
    </source>
</evidence>
<name>A0A1Q3F223_CULTA</name>
<evidence type="ECO:0000256" key="1">
    <source>
        <dbReference type="ARBA" id="ARBA00004123"/>
    </source>
</evidence>
<evidence type="ECO:0000256" key="7">
    <source>
        <dbReference type="ARBA" id="ARBA00023242"/>
    </source>
</evidence>
<dbReference type="GO" id="GO:0001228">
    <property type="term" value="F:DNA-binding transcription activator activity, RNA polymerase II-specific"/>
    <property type="evidence" value="ECO:0007669"/>
    <property type="project" value="TreeGrafter"/>
</dbReference>
<dbReference type="Pfam" id="PF00096">
    <property type="entry name" value="zf-C2H2"/>
    <property type="match status" value="4"/>
</dbReference>
<feature type="region of interest" description="Disordered" evidence="9">
    <location>
        <begin position="31"/>
        <end position="93"/>
    </location>
</feature>
<keyword evidence="5" id="KW-0862">Zinc</keyword>
<dbReference type="GO" id="GO:0008270">
    <property type="term" value="F:zinc ion binding"/>
    <property type="evidence" value="ECO:0007669"/>
    <property type="project" value="UniProtKB-KW"/>
</dbReference>
<proteinExistence type="predicted"/>
<reference evidence="11" key="1">
    <citation type="submission" date="2017-01" db="EMBL/GenBank/DDBJ databases">
        <title>A deep insight into the sialotranscriptome of adult male and female Cluex tarsalis mosquitoes.</title>
        <authorList>
            <person name="Ribeiro J.M."/>
            <person name="Moreira F."/>
            <person name="Bernard K.A."/>
            <person name="Calvo E."/>
        </authorList>
    </citation>
    <scope>NUCLEOTIDE SEQUENCE</scope>
    <source>
        <strain evidence="11">Kern County</strain>
        <tissue evidence="11">Salivary glands</tissue>
    </source>
</reference>
<feature type="compositionally biased region" description="Basic and acidic residues" evidence="9">
    <location>
        <begin position="70"/>
        <end position="85"/>
    </location>
</feature>
<accession>A0A1Q3F223</accession>
<dbReference type="InterPro" id="IPR036236">
    <property type="entry name" value="Znf_C2H2_sf"/>
</dbReference>
<evidence type="ECO:0000256" key="6">
    <source>
        <dbReference type="ARBA" id="ARBA00023125"/>
    </source>
</evidence>
<feature type="compositionally biased region" description="Polar residues" evidence="9">
    <location>
        <begin position="594"/>
        <end position="611"/>
    </location>
</feature>
<feature type="compositionally biased region" description="Basic residues" evidence="9">
    <location>
        <begin position="246"/>
        <end position="256"/>
    </location>
</feature>
<dbReference type="SMART" id="SM00355">
    <property type="entry name" value="ZnF_C2H2"/>
    <property type="match status" value="10"/>
</dbReference>
<dbReference type="SUPFAM" id="SSF57667">
    <property type="entry name" value="beta-beta-alpha zinc fingers"/>
    <property type="match status" value="4"/>
</dbReference>
<keyword evidence="2" id="KW-0479">Metal-binding</keyword>
<dbReference type="GO" id="GO:0000978">
    <property type="term" value="F:RNA polymerase II cis-regulatory region sequence-specific DNA binding"/>
    <property type="evidence" value="ECO:0007669"/>
    <property type="project" value="TreeGrafter"/>
</dbReference>
<feature type="domain" description="C2H2-type" evidence="10">
    <location>
        <begin position="434"/>
        <end position="461"/>
    </location>
</feature>
<sequence length="648" mass="73903">MVCKSCAVKLIRVRENVSLFVESDRKLREKLQEGSAAEELQKLGQDRRKFTRKPANEDQDESEADPAEEDVSKKEVPKETKEPREVGVGNFEFNEVKHELLDSESEEDIPLKILKKVVNDVEAEADSKDVKPPAIPVSPSVVLQQDHKEEPEDFDEFGPADASPSPVQSDSEVEEPSRKKVKKEKPIVNDSGPRRASRRQTKTPKIEVLSDEEPISEPDDEDTDKTFELKDAKKEEDPDDFDVPKIPKKRGRKKRIKTDGDAPKPPKVYKKPGPKPAPKPEKPKPALHDFKCYVCKSEPLGSQQALIEHLSSHVNMIPYTCKECVMETIVLTRVRTLNTHMKMHEQPVKCDYCDRRYSNSAGKYYHLQTFHLGGAAPCLVNCEVCGKTCGSQNALKIHMKYHTTKLKCSHCDMVFNHPNKKRNHERTHDQNRGIECVVCKKILLTVESYDVHLKKHTHERSYACHLCAKKFNTSCNLITHLKVHEKNENYRPAKSWVEHYTILSRDPLHFKCNHCDRYNTDKVNNMISHLQAHFKEYECDQCQHKFATAKQLRAHYTTHTGEKPEKCKHCGKVFSTKNNLRIHLKAAHPEWAPQRSTPVSMVDSPQQNQTEGALDQYAGSSSAMSSSSFGMVIPQQQPPVQGMNVLRS</sequence>
<feature type="compositionally biased region" description="Basic and acidic residues" evidence="9">
    <location>
        <begin position="224"/>
        <end position="236"/>
    </location>
</feature>
<dbReference type="PANTHER" id="PTHR24393">
    <property type="entry name" value="ZINC FINGER PROTEIN"/>
    <property type="match status" value="1"/>
</dbReference>